<comment type="caution">
    <text evidence="1">The sequence shown here is derived from an EMBL/GenBank/DDBJ whole genome shotgun (WGS) entry which is preliminary data.</text>
</comment>
<organism evidence="1 2">
    <name type="scientific">Entomophthora muscae</name>
    <dbReference type="NCBI Taxonomy" id="34485"/>
    <lineage>
        <taxon>Eukaryota</taxon>
        <taxon>Fungi</taxon>
        <taxon>Fungi incertae sedis</taxon>
        <taxon>Zoopagomycota</taxon>
        <taxon>Entomophthoromycotina</taxon>
        <taxon>Entomophthoromycetes</taxon>
        <taxon>Entomophthorales</taxon>
        <taxon>Entomophthoraceae</taxon>
        <taxon>Entomophthora</taxon>
    </lineage>
</organism>
<proteinExistence type="predicted"/>
<protein>
    <submittedName>
        <fullName evidence="1">Uncharacterized protein</fullName>
    </submittedName>
</protein>
<accession>A0ACC2S9Q8</accession>
<evidence type="ECO:0000313" key="1">
    <source>
        <dbReference type="EMBL" id="KAJ9059055.1"/>
    </source>
</evidence>
<dbReference type="EMBL" id="QTSX02005698">
    <property type="protein sequence ID" value="KAJ9059055.1"/>
    <property type="molecule type" value="Genomic_DNA"/>
</dbReference>
<evidence type="ECO:0000313" key="2">
    <source>
        <dbReference type="Proteomes" id="UP001165960"/>
    </source>
</evidence>
<reference evidence="1" key="1">
    <citation type="submission" date="2022-04" db="EMBL/GenBank/DDBJ databases">
        <title>Genome of the entomopathogenic fungus Entomophthora muscae.</title>
        <authorList>
            <person name="Elya C."/>
            <person name="Lovett B.R."/>
            <person name="Lee E."/>
            <person name="Macias A.M."/>
            <person name="Hajek A.E."/>
            <person name="De Bivort B.L."/>
            <person name="Kasson M.T."/>
            <person name="De Fine Licht H.H."/>
            <person name="Stajich J.E."/>
        </authorList>
    </citation>
    <scope>NUCLEOTIDE SEQUENCE</scope>
    <source>
        <strain evidence="1">Berkeley</strain>
    </source>
</reference>
<keyword evidence="2" id="KW-1185">Reference proteome</keyword>
<name>A0ACC2S9Q8_9FUNG</name>
<sequence length="533" mass="59699">MLHKIFLKSSYNRALYSSSRSFLGTKLSFVSPGAFPRFYSFTRPVLDEKETIVKLLDNIGSRREVELYLQHFTSVGSQKFAVIKVGGAVLKDHLSTLASALSFLQRVGLFPIVVHGAGPQLNKLLEEEGIVPQYHEGIRITDIHTLELVRRAFQTENLRLVEALESLGARARPINGGVFTAEPLDFERYGYVGTIVDVNKSMIESCISSGALPILTSMAETLDGQILNVNADIAASMLARVIEPLKVVYLTNKGGILHGETGDVIDSIDLDKDYEDLIRQPWVKYGTRLKLIQIKELLDHLPRSSSVCVISANHLQKELFTITGAGTLIRRGFRVHLHKGLQDVDIDRFRSLMEENDPDVRAGSISVARYLQRLTNKDKDVILYHDEAYQMVAVLTPLSHTIEGCPPNVLFMDRLIATKAAELQGLTDHLWSRIREEQPSLIWTVPKTDEHLGWHFDRSEGSYSLTDVTLFWYGVSDIDKISSIVEAFIDYRPPLYDGPQAAYLNVGHRPSNSPEAVLASSSLFKPEASRNRK</sequence>
<gene>
    <name evidence="1" type="ORF">DSO57_1006532</name>
</gene>
<dbReference type="Proteomes" id="UP001165960">
    <property type="component" value="Unassembled WGS sequence"/>
</dbReference>